<protein>
    <submittedName>
        <fullName evidence="3">Clp amino terminal domain-containing protein, pathogenicity island component</fullName>
    </submittedName>
</protein>
<dbReference type="Gene3D" id="1.10.1780.10">
    <property type="entry name" value="Clp, N-terminal domain"/>
    <property type="match status" value="2"/>
</dbReference>
<comment type="caution">
    <text evidence="3">The sequence shown here is derived from an EMBL/GenBank/DDBJ whole genome shotgun (WGS) entry which is preliminary data.</text>
</comment>
<organism evidence="3 4">
    <name type="scientific">Kibdelosporangium persicum</name>
    <dbReference type="NCBI Taxonomy" id="2698649"/>
    <lineage>
        <taxon>Bacteria</taxon>
        <taxon>Bacillati</taxon>
        <taxon>Actinomycetota</taxon>
        <taxon>Actinomycetes</taxon>
        <taxon>Pseudonocardiales</taxon>
        <taxon>Pseudonocardiaceae</taxon>
        <taxon>Kibdelosporangium</taxon>
    </lineage>
</organism>
<proteinExistence type="predicted"/>
<keyword evidence="1" id="KW-0677">Repeat</keyword>
<feature type="domain" description="Clp R" evidence="2">
    <location>
        <begin position="2"/>
        <end position="180"/>
    </location>
</feature>
<reference evidence="3 4" key="1">
    <citation type="submission" date="2020-01" db="EMBL/GenBank/DDBJ databases">
        <title>Kibdelosporangium persica a novel Actinomycetes from a hot desert in Iran.</title>
        <authorList>
            <person name="Safaei N."/>
            <person name="Zaburannyi N."/>
            <person name="Mueller R."/>
            <person name="Wink J."/>
        </authorList>
    </citation>
    <scope>NUCLEOTIDE SEQUENCE [LARGE SCALE GENOMIC DNA]</scope>
    <source>
        <strain evidence="3 4">4NS15</strain>
    </source>
</reference>
<dbReference type="InterPro" id="IPR004176">
    <property type="entry name" value="Clp_R_N"/>
</dbReference>
<evidence type="ECO:0000313" key="4">
    <source>
        <dbReference type="Proteomes" id="UP000763557"/>
    </source>
</evidence>
<evidence type="ECO:0000313" key="3">
    <source>
        <dbReference type="EMBL" id="NRN68660.1"/>
    </source>
</evidence>
<dbReference type="Proteomes" id="UP000763557">
    <property type="component" value="Unassembled WGS sequence"/>
</dbReference>
<name>A0ABX2FCL8_9PSEU</name>
<dbReference type="PROSITE" id="PS51903">
    <property type="entry name" value="CLP_R"/>
    <property type="match status" value="1"/>
</dbReference>
<dbReference type="Pfam" id="PF02861">
    <property type="entry name" value="Clp_N"/>
    <property type="match status" value="1"/>
</dbReference>
<evidence type="ECO:0000259" key="2">
    <source>
        <dbReference type="PROSITE" id="PS51903"/>
    </source>
</evidence>
<sequence>MFERFSGAARNVVVTAQQVARDAGAGEIDSPDLLVALLRTRDDMIAHLLAGYELSADGLAEEFAKARRRGGMTEADLAALSSFGVDADSVIRGVEQTLGEQALAMPVRKRRFLKGHIPFSSEAKRTLAQCLQEALNRNQREIGAEHLLLALLTGRTLASEALQAKGVTYQGVSDQLAKAS</sequence>
<dbReference type="SUPFAM" id="SSF81923">
    <property type="entry name" value="Double Clp-N motif"/>
    <property type="match status" value="2"/>
</dbReference>
<keyword evidence="4" id="KW-1185">Reference proteome</keyword>
<accession>A0ABX2FCL8</accession>
<evidence type="ECO:0000256" key="1">
    <source>
        <dbReference type="PROSITE-ProRule" id="PRU01251"/>
    </source>
</evidence>
<gene>
    <name evidence="3" type="ORF">GC106_59030</name>
</gene>
<dbReference type="InterPro" id="IPR036628">
    <property type="entry name" value="Clp_N_dom_sf"/>
</dbReference>
<dbReference type="EMBL" id="JAAATY010000021">
    <property type="protein sequence ID" value="NRN68660.1"/>
    <property type="molecule type" value="Genomic_DNA"/>
</dbReference>
<dbReference type="RefSeq" id="WP_173138030.1">
    <property type="nucleotide sequence ID" value="NZ_CBCSGW010000136.1"/>
</dbReference>